<evidence type="ECO:0000256" key="1">
    <source>
        <dbReference type="SAM" id="MobiDB-lite"/>
    </source>
</evidence>
<dbReference type="EMBL" id="JAFEMC010000003">
    <property type="protein sequence ID" value="MBM6577197.1"/>
    <property type="molecule type" value="Genomic_DNA"/>
</dbReference>
<feature type="region of interest" description="Disordered" evidence="1">
    <location>
        <begin position="24"/>
        <end position="45"/>
    </location>
</feature>
<dbReference type="Gene3D" id="2.115.10.20">
    <property type="entry name" value="Glycosyl hydrolase domain, family 43"/>
    <property type="match status" value="2"/>
</dbReference>
<evidence type="ECO:0000256" key="2">
    <source>
        <dbReference type="SAM" id="SignalP"/>
    </source>
</evidence>
<feature type="signal peptide" evidence="2">
    <location>
        <begin position="1"/>
        <end position="25"/>
    </location>
</feature>
<proteinExistence type="predicted"/>
<comment type="caution">
    <text evidence="3">The sequence shown here is derived from an EMBL/GenBank/DDBJ whole genome shotgun (WGS) entry which is preliminary data.</text>
</comment>
<organism evidence="3 4">
    <name type="scientific">Sphingomonas longa</name>
    <dbReference type="NCBI Taxonomy" id="2778730"/>
    <lineage>
        <taxon>Bacteria</taxon>
        <taxon>Pseudomonadati</taxon>
        <taxon>Pseudomonadota</taxon>
        <taxon>Alphaproteobacteria</taxon>
        <taxon>Sphingomonadales</taxon>
        <taxon>Sphingomonadaceae</taxon>
        <taxon>Sphingomonas</taxon>
    </lineage>
</organism>
<dbReference type="GO" id="GO:0016787">
    <property type="term" value="F:hydrolase activity"/>
    <property type="evidence" value="ECO:0007669"/>
    <property type="project" value="UniProtKB-KW"/>
</dbReference>
<dbReference type="CDD" id="cd08983">
    <property type="entry name" value="GH43_Bt3655-like"/>
    <property type="match status" value="1"/>
</dbReference>
<dbReference type="Proteomes" id="UP000763641">
    <property type="component" value="Unassembled WGS sequence"/>
</dbReference>
<feature type="chain" id="PRO_5045480794" evidence="2">
    <location>
        <begin position="26"/>
        <end position="392"/>
    </location>
</feature>
<sequence length="392" mass="43871">MKAAFGYGMAFLCLGALTIPTGSRAGETPAKTPSAGDTSATPPAAGDRQLEVVRDLARHPAPPVAKLPRSAYLMTYFKDETHSLYFAISRDGYSFTDVNDGRPVLSGRAIADQKGVRDPHIVRGRDEAFYMSMTDLHIFAQREGLRTTEWERPDKDFGWGNNRNLLFMKSRDLIHWTLAKVDVSRLFPAFAKAGNAWAPETIWDPAKQRMMVYFTTRYGNGPNFMVYSYADPAFTTLTTVPKKILDYPRPDVNVIDADITKVGGKYRMFYVAHEKPGNIRQAVSDRLTGPYAYDPQKVDPEKVAAEAPTLWKRYDTDTYVLMYDVFGAKPNNMGFAETKDFRTFTDIGRFNDPGSRMKATNFASPKHGAVMPITDAEAARLETYFSGRGPAR</sequence>
<dbReference type="SUPFAM" id="SSF75005">
    <property type="entry name" value="Arabinanase/levansucrase/invertase"/>
    <property type="match status" value="2"/>
</dbReference>
<dbReference type="PANTHER" id="PTHR43301">
    <property type="entry name" value="ARABINAN ENDO-1,5-ALPHA-L-ARABINOSIDASE"/>
    <property type="match status" value="1"/>
</dbReference>
<evidence type="ECO:0000313" key="4">
    <source>
        <dbReference type="Proteomes" id="UP000763641"/>
    </source>
</evidence>
<evidence type="ECO:0000313" key="3">
    <source>
        <dbReference type="EMBL" id="MBM6577197.1"/>
    </source>
</evidence>
<keyword evidence="4" id="KW-1185">Reference proteome</keyword>
<dbReference type="PANTHER" id="PTHR43301:SF3">
    <property type="entry name" value="ARABINAN ENDO-1,5-ALPHA-L-ARABINOSIDASE A-RELATED"/>
    <property type="match status" value="1"/>
</dbReference>
<keyword evidence="2" id="KW-0732">Signal</keyword>
<dbReference type="InterPro" id="IPR023296">
    <property type="entry name" value="Glyco_hydro_beta-prop_sf"/>
</dbReference>
<name>A0ABS2D8D3_9SPHN</name>
<keyword evidence="3" id="KW-0378">Hydrolase</keyword>
<accession>A0ABS2D8D3</accession>
<dbReference type="InterPro" id="IPR050727">
    <property type="entry name" value="GH43_arabinanases"/>
</dbReference>
<protein>
    <submittedName>
        <fullName evidence="3">Glycoside hydrolase family 43 protein</fullName>
    </submittedName>
</protein>
<dbReference type="RefSeq" id="WP_204199292.1">
    <property type="nucleotide sequence ID" value="NZ_JAFEMC010000003.1"/>
</dbReference>
<reference evidence="3 4" key="1">
    <citation type="submission" date="2020-12" db="EMBL/GenBank/DDBJ databases">
        <title>Sphingomonas sp.</title>
        <authorList>
            <person name="Kim M.K."/>
        </authorList>
    </citation>
    <scope>NUCLEOTIDE SEQUENCE [LARGE SCALE GENOMIC DNA]</scope>
    <source>
        <strain evidence="3 4">BT552</strain>
    </source>
</reference>
<gene>
    <name evidence="3" type="ORF">ILT43_12515</name>
</gene>